<dbReference type="RefSeq" id="WP_002795064.1">
    <property type="nucleotide sequence ID" value="NZ_HE973605.1"/>
</dbReference>
<evidence type="ECO:0000313" key="1">
    <source>
        <dbReference type="EMBL" id="CCI27692.1"/>
    </source>
</evidence>
<proteinExistence type="predicted"/>
<evidence type="ECO:0000313" key="2">
    <source>
        <dbReference type="Proteomes" id="UP000005291"/>
    </source>
</evidence>
<gene>
    <name evidence="1" type="ORF">MICAG_3600001</name>
</gene>
<accession>I4I068</accession>
<name>I4I068_MICAE</name>
<organism evidence="1 2">
    <name type="scientific">Microcystis aeruginosa PCC 9808</name>
    <dbReference type="NCBI Taxonomy" id="1160284"/>
    <lineage>
        <taxon>Bacteria</taxon>
        <taxon>Bacillati</taxon>
        <taxon>Cyanobacteriota</taxon>
        <taxon>Cyanophyceae</taxon>
        <taxon>Oscillatoriophycideae</taxon>
        <taxon>Chroococcales</taxon>
        <taxon>Microcystaceae</taxon>
        <taxon>Microcystis</taxon>
    </lineage>
</organism>
<reference evidence="1 2" key="1">
    <citation type="submission" date="2012-04" db="EMBL/GenBank/DDBJ databases">
        <authorList>
            <person name="Genoscope - CEA"/>
        </authorList>
    </citation>
    <scope>NUCLEOTIDE SEQUENCE [LARGE SCALE GENOMIC DNA]</scope>
    <source>
        <strain evidence="1 2">9808</strain>
    </source>
</reference>
<protein>
    <submittedName>
        <fullName evidence="1">Uncharacterized protein</fullName>
    </submittedName>
</protein>
<dbReference type="EMBL" id="CAIN01000291">
    <property type="protein sequence ID" value="CCI27692.1"/>
    <property type="molecule type" value="Genomic_DNA"/>
</dbReference>
<sequence>MANSLSSSQIALTLMQQAVVHLAQWSESELVLEINPSSEIQAAKQYLYWPENKGLQPLRSLFDSIQLSENNNSQRHY</sequence>
<dbReference type="Proteomes" id="UP000005291">
    <property type="component" value="Unassembled WGS sequence"/>
</dbReference>
<comment type="caution">
    <text evidence="1">The sequence shown here is derived from an EMBL/GenBank/DDBJ whole genome shotgun (WGS) entry which is preliminary data.</text>
</comment>
<dbReference type="AlphaFoldDB" id="I4I068"/>
<dbReference type="HOGENOM" id="CLU_2634098_0_0_3"/>